<organism evidence="1">
    <name type="scientific">viral metagenome</name>
    <dbReference type="NCBI Taxonomy" id="1070528"/>
    <lineage>
        <taxon>unclassified sequences</taxon>
        <taxon>metagenomes</taxon>
        <taxon>organismal metagenomes</taxon>
    </lineage>
</organism>
<dbReference type="InterPro" id="IPR002110">
    <property type="entry name" value="Ankyrin_rpt"/>
</dbReference>
<dbReference type="AlphaFoldDB" id="A0A6C0IY76"/>
<protein>
    <submittedName>
        <fullName evidence="1">Uncharacterized protein</fullName>
    </submittedName>
</protein>
<sequence length="172" mass="21016">MTSLFNYIDTDNLDMIKKVVSRYKKQNVTNFNYHFRKDFNYTPLHYAVLRNKFNVVKLLIELECDPTIYILNHTYPNLGIKALYLSENFGKNDITQILKPYTEEWNNKNPCKLDLNNYFKNQYYTIYNIKLYKSDIIKTIFYTDNRFYNKSNWKYILPKELWLYILSFVKIE</sequence>
<dbReference type="Gene3D" id="1.25.40.20">
    <property type="entry name" value="Ankyrin repeat-containing domain"/>
    <property type="match status" value="1"/>
</dbReference>
<dbReference type="SMART" id="SM00248">
    <property type="entry name" value="ANK"/>
    <property type="match status" value="1"/>
</dbReference>
<dbReference type="SUPFAM" id="SSF48403">
    <property type="entry name" value="Ankyrin repeat"/>
    <property type="match status" value="1"/>
</dbReference>
<accession>A0A6C0IY76</accession>
<dbReference type="EMBL" id="MN740276">
    <property type="protein sequence ID" value="QHT97395.1"/>
    <property type="molecule type" value="Genomic_DNA"/>
</dbReference>
<dbReference type="PROSITE" id="PS50088">
    <property type="entry name" value="ANK_REPEAT"/>
    <property type="match status" value="1"/>
</dbReference>
<reference evidence="1" key="1">
    <citation type="journal article" date="2020" name="Nature">
        <title>Giant virus diversity and host interactions through global metagenomics.</title>
        <authorList>
            <person name="Schulz F."/>
            <person name="Roux S."/>
            <person name="Paez-Espino D."/>
            <person name="Jungbluth S."/>
            <person name="Walsh D.A."/>
            <person name="Denef V.J."/>
            <person name="McMahon K.D."/>
            <person name="Konstantinidis K.T."/>
            <person name="Eloe-Fadrosh E.A."/>
            <person name="Kyrpides N.C."/>
            <person name="Woyke T."/>
        </authorList>
    </citation>
    <scope>NUCLEOTIDE SEQUENCE</scope>
    <source>
        <strain evidence="1">GVMAG-M-3300025138-11</strain>
    </source>
</reference>
<proteinExistence type="predicted"/>
<dbReference type="PROSITE" id="PS50297">
    <property type="entry name" value="ANK_REP_REGION"/>
    <property type="match status" value="1"/>
</dbReference>
<dbReference type="Pfam" id="PF13606">
    <property type="entry name" value="Ank_3"/>
    <property type="match status" value="1"/>
</dbReference>
<dbReference type="InterPro" id="IPR036770">
    <property type="entry name" value="Ankyrin_rpt-contain_sf"/>
</dbReference>
<name>A0A6C0IY76_9ZZZZ</name>
<evidence type="ECO:0000313" key="1">
    <source>
        <dbReference type="EMBL" id="QHT97395.1"/>
    </source>
</evidence>